<organism evidence="2 3">
    <name type="scientific">Candidatus Faeciplasma avium</name>
    <dbReference type="NCBI Taxonomy" id="2840798"/>
    <lineage>
        <taxon>Bacteria</taxon>
        <taxon>Bacillati</taxon>
        <taxon>Bacillota</taxon>
        <taxon>Clostridia</taxon>
        <taxon>Eubacteriales</taxon>
        <taxon>Oscillospiraceae</taxon>
        <taxon>Oscillospiraceae incertae sedis</taxon>
        <taxon>Candidatus Faeciplasma</taxon>
    </lineage>
</organism>
<name>A0A9D1T5F6_9FIRM</name>
<dbReference type="Proteomes" id="UP000823960">
    <property type="component" value="Unassembled WGS sequence"/>
</dbReference>
<protein>
    <submittedName>
        <fullName evidence="2">Uncharacterized protein</fullName>
    </submittedName>
</protein>
<dbReference type="EMBL" id="DVOL01000098">
    <property type="protein sequence ID" value="HIV11398.1"/>
    <property type="molecule type" value="Genomic_DNA"/>
</dbReference>
<reference evidence="2" key="1">
    <citation type="submission" date="2020-10" db="EMBL/GenBank/DDBJ databases">
        <authorList>
            <person name="Gilroy R."/>
        </authorList>
    </citation>
    <scope>NUCLEOTIDE SEQUENCE</scope>
    <source>
        <strain evidence="2">1370</strain>
    </source>
</reference>
<proteinExistence type="predicted"/>
<feature type="transmembrane region" description="Helical" evidence="1">
    <location>
        <begin position="60"/>
        <end position="77"/>
    </location>
</feature>
<reference evidence="2" key="2">
    <citation type="journal article" date="2021" name="PeerJ">
        <title>Extensive microbial diversity within the chicken gut microbiome revealed by metagenomics and culture.</title>
        <authorList>
            <person name="Gilroy R."/>
            <person name="Ravi A."/>
            <person name="Getino M."/>
            <person name="Pursley I."/>
            <person name="Horton D.L."/>
            <person name="Alikhan N.F."/>
            <person name="Baker D."/>
            <person name="Gharbi K."/>
            <person name="Hall N."/>
            <person name="Watson M."/>
            <person name="Adriaenssens E.M."/>
            <person name="Foster-Nyarko E."/>
            <person name="Jarju S."/>
            <person name="Secka A."/>
            <person name="Antonio M."/>
            <person name="Oren A."/>
            <person name="Chaudhuri R.R."/>
            <person name="La Ragione R."/>
            <person name="Hildebrand F."/>
            <person name="Pallen M.J."/>
        </authorList>
    </citation>
    <scope>NUCLEOTIDE SEQUENCE</scope>
    <source>
        <strain evidence="2">1370</strain>
    </source>
</reference>
<keyword evidence="1" id="KW-0812">Transmembrane</keyword>
<evidence type="ECO:0000313" key="3">
    <source>
        <dbReference type="Proteomes" id="UP000823960"/>
    </source>
</evidence>
<evidence type="ECO:0000313" key="2">
    <source>
        <dbReference type="EMBL" id="HIV11398.1"/>
    </source>
</evidence>
<keyword evidence="1" id="KW-1133">Transmembrane helix</keyword>
<keyword evidence="1" id="KW-0472">Membrane</keyword>
<comment type="caution">
    <text evidence="2">The sequence shown here is derived from an EMBL/GenBank/DDBJ whole genome shotgun (WGS) entry which is preliminary data.</text>
</comment>
<gene>
    <name evidence="2" type="ORF">IAD28_06885</name>
</gene>
<accession>A0A9D1T5F6</accession>
<evidence type="ECO:0000256" key="1">
    <source>
        <dbReference type="SAM" id="Phobius"/>
    </source>
</evidence>
<sequence length="230" mass="26319">MRRNCPNCGERFEGRVCPKCSWDASKARVPATSQDDRFLTDEQRAARRLLDSDRKKDRKLLIFLIVLAAAACIYIFYRNGLIGGGSYKKPIDQYFSGIANRDFTSYVGAMPPLMEADYISERESLGYTEYEYLDILYSDIFELIGENPTVEVEYFGRERPSEEQIRAFESSYLAVYGETIKTDTVYGVDIIAHFSGDSGSADIEQVCYILRQGGRWYVVGCDFNYDETQE</sequence>
<dbReference type="AlphaFoldDB" id="A0A9D1T5F6"/>